<keyword evidence="4" id="KW-1185">Reference proteome</keyword>
<accession>A0A0K8P3C6</accession>
<evidence type="ECO:0000256" key="1">
    <source>
        <dbReference type="SAM" id="Phobius"/>
    </source>
</evidence>
<evidence type="ECO:0000313" key="4">
    <source>
        <dbReference type="Proteomes" id="UP000037660"/>
    </source>
</evidence>
<reference evidence="3 4" key="2">
    <citation type="journal article" date="2016" name="Science">
        <title>A bacterium that degrades and assimilates poly(ethylene terephthalate).</title>
        <authorList>
            <person name="Yoshida S."/>
            <person name="Hiraga K."/>
            <person name="Takehana T."/>
            <person name="Taniguchi I."/>
            <person name="Yamaji H."/>
            <person name="Maeda Y."/>
            <person name="Toyohara K."/>
            <person name="Miyamoto K."/>
            <person name="Kimura Y."/>
            <person name="Oda K."/>
        </authorList>
    </citation>
    <scope>NUCLEOTIDE SEQUENCE [LARGE SCALE GENOMIC DNA]</scope>
    <source>
        <strain evidence="4">NBRC 110686 / TISTR 2288 / 201-F6</strain>
    </source>
</reference>
<dbReference type="Proteomes" id="UP000037660">
    <property type="component" value="Unassembled WGS sequence"/>
</dbReference>
<organism evidence="3 4">
    <name type="scientific">Piscinibacter sakaiensis</name>
    <name type="common">Ideonella sakaiensis</name>
    <dbReference type="NCBI Taxonomy" id="1547922"/>
    <lineage>
        <taxon>Bacteria</taxon>
        <taxon>Pseudomonadati</taxon>
        <taxon>Pseudomonadota</taxon>
        <taxon>Betaproteobacteria</taxon>
        <taxon>Burkholderiales</taxon>
        <taxon>Sphaerotilaceae</taxon>
        <taxon>Piscinibacter</taxon>
    </lineage>
</organism>
<protein>
    <submittedName>
        <fullName evidence="3">Putative activity regulator of membrane protease YbbK</fullName>
    </submittedName>
</protein>
<name>A0A0K8P3C6_PISS1</name>
<evidence type="ECO:0000313" key="3">
    <source>
        <dbReference type="EMBL" id="GAP37054.1"/>
    </source>
</evidence>
<dbReference type="EMBL" id="BBYR01000041">
    <property type="protein sequence ID" value="GAP37054.1"/>
    <property type="molecule type" value="Genomic_DNA"/>
</dbReference>
<sequence>MDWNPATLWWVAAGVLVAAELASGTFYLLMVAIGLVAGALAAHLGAGLAAQISAAALVGAATTVAWHLRRPARRAPPISENQDVNLDVGEAVHVAAWGADGTARVAYRGSTWTARLAPGLEARPGPHRVRAVEGNWLVLAPAP</sequence>
<keyword evidence="3" id="KW-0378">Hydrolase</keyword>
<dbReference type="Pfam" id="PF01957">
    <property type="entry name" value="NfeD"/>
    <property type="match status" value="1"/>
</dbReference>
<comment type="caution">
    <text evidence="3">The sequence shown here is derived from an EMBL/GenBank/DDBJ whole genome shotgun (WGS) entry which is preliminary data.</text>
</comment>
<keyword evidence="1" id="KW-1133">Transmembrane helix</keyword>
<feature type="transmembrane region" description="Helical" evidence="1">
    <location>
        <begin position="7"/>
        <end position="40"/>
    </location>
</feature>
<keyword evidence="1" id="KW-0812">Transmembrane</keyword>
<dbReference type="AlphaFoldDB" id="A0A0K8P3C6"/>
<keyword evidence="3" id="KW-0645">Protease</keyword>
<dbReference type="OrthoDB" id="5654021at2"/>
<keyword evidence="1" id="KW-0472">Membrane</keyword>
<dbReference type="STRING" id="1547922.ISF6_2909"/>
<feature type="domain" description="NfeD-like C-terminal" evidence="2">
    <location>
        <begin position="85"/>
        <end position="141"/>
    </location>
</feature>
<dbReference type="GO" id="GO:0008233">
    <property type="term" value="F:peptidase activity"/>
    <property type="evidence" value="ECO:0007669"/>
    <property type="project" value="UniProtKB-KW"/>
</dbReference>
<gene>
    <name evidence="3" type="ORF">ISF6_2909</name>
</gene>
<feature type="transmembrane region" description="Helical" evidence="1">
    <location>
        <begin position="46"/>
        <end position="68"/>
    </location>
</feature>
<evidence type="ECO:0000259" key="2">
    <source>
        <dbReference type="Pfam" id="PF01957"/>
    </source>
</evidence>
<dbReference type="InterPro" id="IPR002810">
    <property type="entry name" value="NfeD-like_C"/>
</dbReference>
<reference evidence="4" key="1">
    <citation type="submission" date="2015-07" db="EMBL/GenBank/DDBJ databases">
        <title>Discovery of a poly(ethylene terephthalate assimilation.</title>
        <authorList>
            <person name="Yoshida S."/>
            <person name="Hiraga K."/>
            <person name="Takehana T."/>
            <person name="Taniguchi I."/>
            <person name="Yamaji H."/>
            <person name="Maeda Y."/>
            <person name="Toyohara K."/>
            <person name="Miyamoto K."/>
            <person name="Kimura Y."/>
            <person name="Oda K."/>
        </authorList>
    </citation>
    <scope>NUCLEOTIDE SEQUENCE [LARGE SCALE GENOMIC DNA]</scope>
    <source>
        <strain evidence="4">NBRC 110686 / TISTR 2288 / 201-F6</strain>
    </source>
</reference>
<proteinExistence type="predicted"/>
<dbReference type="RefSeq" id="WP_054021004.1">
    <property type="nucleotide sequence ID" value="NZ_BBYR01000041.1"/>
</dbReference>
<dbReference type="GO" id="GO:0006508">
    <property type="term" value="P:proteolysis"/>
    <property type="evidence" value="ECO:0007669"/>
    <property type="project" value="UniProtKB-KW"/>
</dbReference>